<dbReference type="eggNOG" id="arCOG04761">
    <property type="taxonomic scope" value="Archaea"/>
</dbReference>
<evidence type="ECO:0000256" key="6">
    <source>
        <dbReference type="ARBA" id="ARBA00022692"/>
    </source>
</evidence>
<evidence type="ECO:0000256" key="2">
    <source>
        <dbReference type="ARBA" id="ARBA00010621"/>
    </source>
</evidence>
<keyword evidence="8 12" id="KW-1133">Transmembrane helix</keyword>
<organism evidence="13 14">
    <name type="scientific">Halococcus morrhuae DSM 1307</name>
    <dbReference type="NCBI Taxonomy" id="931277"/>
    <lineage>
        <taxon>Archaea</taxon>
        <taxon>Methanobacteriati</taxon>
        <taxon>Methanobacteriota</taxon>
        <taxon>Stenosarchaea group</taxon>
        <taxon>Halobacteria</taxon>
        <taxon>Halobacteriales</taxon>
        <taxon>Halococcaceae</taxon>
        <taxon>Halococcus</taxon>
    </lineage>
</organism>
<evidence type="ECO:0000256" key="5">
    <source>
        <dbReference type="ARBA" id="ARBA00022475"/>
    </source>
</evidence>
<dbReference type="PANTHER" id="PTHR30622:SF2">
    <property type="entry name" value="UNDECAPRENYL-DIPHOSPHATASE"/>
    <property type="match status" value="1"/>
</dbReference>
<dbReference type="EMBL" id="AOMC01000070">
    <property type="protein sequence ID" value="EMA47723.1"/>
    <property type="molecule type" value="Genomic_DNA"/>
</dbReference>
<dbReference type="PATRIC" id="fig|931277.6.peg.925"/>
<name>M0MQU5_HALMO</name>
<evidence type="ECO:0000256" key="10">
    <source>
        <dbReference type="ARBA" id="ARBA00032707"/>
    </source>
</evidence>
<dbReference type="STRING" id="931277.C448_04774"/>
<keyword evidence="14" id="KW-1185">Reference proteome</keyword>
<proteinExistence type="inferred from homology"/>
<keyword evidence="7" id="KW-0378">Hydrolase</keyword>
<evidence type="ECO:0000313" key="14">
    <source>
        <dbReference type="Proteomes" id="UP000011568"/>
    </source>
</evidence>
<evidence type="ECO:0000313" key="13">
    <source>
        <dbReference type="EMBL" id="EMA47723.1"/>
    </source>
</evidence>
<evidence type="ECO:0000256" key="4">
    <source>
        <dbReference type="ARBA" id="ARBA00021581"/>
    </source>
</evidence>
<dbReference type="Pfam" id="PF02673">
    <property type="entry name" value="BacA"/>
    <property type="match status" value="1"/>
</dbReference>
<feature type="transmembrane region" description="Helical" evidence="12">
    <location>
        <begin position="90"/>
        <end position="111"/>
    </location>
</feature>
<feature type="transmembrane region" description="Helical" evidence="12">
    <location>
        <begin position="117"/>
        <end position="137"/>
    </location>
</feature>
<feature type="transmembrane region" description="Helical" evidence="12">
    <location>
        <begin position="43"/>
        <end position="63"/>
    </location>
</feature>
<accession>M0MQU5</accession>
<evidence type="ECO:0000256" key="7">
    <source>
        <dbReference type="ARBA" id="ARBA00022801"/>
    </source>
</evidence>
<comment type="subcellular location">
    <subcellularLocation>
        <location evidence="1">Cell membrane</location>
        <topology evidence="1">Multi-pass membrane protein</topology>
    </subcellularLocation>
</comment>
<evidence type="ECO:0000256" key="3">
    <source>
        <dbReference type="ARBA" id="ARBA00012374"/>
    </source>
</evidence>
<evidence type="ECO:0000256" key="1">
    <source>
        <dbReference type="ARBA" id="ARBA00004651"/>
    </source>
</evidence>
<feature type="transmembrane region" description="Helical" evidence="12">
    <location>
        <begin position="218"/>
        <end position="239"/>
    </location>
</feature>
<feature type="transmembrane region" description="Helical" evidence="12">
    <location>
        <begin position="194"/>
        <end position="212"/>
    </location>
</feature>
<dbReference type="AlphaFoldDB" id="M0MQU5"/>
<keyword evidence="5" id="KW-1003">Cell membrane</keyword>
<dbReference type="RefSeq" id="WP_004052175.1">
    <property type="nucleotide sequence ID" value="NZ_AOMC01000070.1"/>
</dbReference>
<evidence type="ECO:0000256" key="11">
    <source>
        <dbReference type="ARBA" id="ARBA00047594"/>
    </source>
</evidence>
<protein>
    <recommendedName>
        <fullName evidence="4">Undecaprenyl-diphosphatase</fullName>
        <ecNumber evidence="3">3.6.1.27</ecNumber>
    </recommendedName>
    <alternativeName>
        <fullName evidence="10">Undecaprenyl pyrophosphate phosphatase</fullName>
    </alternativeName>
</protein>
<comment type="caution">
    <text evidence="13">The sequence shown here is derived from an EMBL/GenBank/DDBJ whole genome shotgun (WGS) entry which is preliminary data.</text>
</comment>
<keyword evidence="9 12" id="KW-0472">Membrane</keyword>
<gene>
    <name evidence="13" type="ORF">C448_04774</name>
</gene>
<evidence type="ECO:0000256" key="12">
    <source>
        <dbReference type="SAM" id="Phobius"/>
    </source>
</evidence>
<evidence type="ECO:0000256" key="9">
    <source>
        <dbReference type="ARBA" id="ARBA00023136"/>
    </source>
</evidence>
<dbReference type="Proteomes" id="UP000011568">
    <property type="component" value="Unassembled WGS sequence"/>
</dbReference>
<dbReference type="GO" id="GO:0005886">
    <property type="term" value="C:plasma membrane"/>
    <property type="evidence" value="ECO:0007669"/>
    <property type="project" value="UniProtKB-SubCell"/>
</dbReference>
<dbReference type="PANTHER" id="PTHR30622">
    <property type="entry name" value="UNDECAPRENYL-DIPHOSPHATASE"/>
    <property type="match status" value="1"/>
</dbReference>
<dbReference type="InterPro" id="IPR003824">
    <property type="entry name" value="UppP"/>
</dbReference>
<dbReference type="EC" id="3.6.1.27" evidence="3"/>
<comment type="similarity">
    <text evidence="2">Belongs to the UppP family.</text>
</comment>
<feature type="transmembrane region" description="Helical" evidence="12">
    <location>
        <begin position="5"/>
        <end position="23"/>
    </location>
</feature>
<keyword evidence="6 12" id="KW-0812">Transmembrane</keyword>
<reference evidence="13 14" key="1">
    <citation type="journal article" date="2014" name="PLoS Genet.">
        <title>Phylogenetically driven sequencing of extremely halophilic archaea reveals strategies for static and dynamic osmo-response.</title>
        <authorList>
            <person name="Becker E.A."/>
            <person name="Seitzer P.M."/>
            <person name="Tritt A."/>
            <person name="Larsen D."/>
            <person name="Krusor M."/>
            <person name="Yao A.I."/>
            <person name="Wu D."/>
            <person name="Madern D."/>
            <person name="Eisen J.A."/>
            <person name="Darling A.E."/>
            <person name="Facciotti M.T."/>
        </authorList>
    </citation>
    <scope>NUCLEOTIDE SEQUENCE [LARGE SCALE GENOMIC DNA]</scope>
    <source>
        <strain evidence="13 14">DSM 1307</strain>
    </source>
</reference>
<comment type="catalytic activity">
    <reaction evidence="11">
        <text>di-trans,octa-cis-undecaprenyl diphosphate + H2O = di-trans,octa-cis-undecaprenyl phosphate + phosphate + H(+)</text>
        <dbReference type="Rhea" id="RHEA:28094"/>
        <dbReference type="ChEBI" id="CHEBI:15377"/>
        <dbReference type="ChEBI" id="CHEBI:15378"/>
        <dbReference type="ChEBI" id="CHEBI:43474"/>
        <dbReference type="ChEBI" id="CHEBI:58405"/>
        <dbReference type="ChEBI" id="CHEBI:60392"/>
        <dbReference type="EC" id="3.6.1.27"/>
    </reaction>
</comment>
<dbReference type="GO" id="GO:0050380">
    <property type="term" value="F:undecaprenyl-diphosphatase activity"/>
    <property type="evidence" value="ECO:0007669"/>
    <property type="project" value="UniProtKB-EC"/>
</dbReference>
<dbReference type="OrthoDB" id="65864at2157"/>
<sequence>MDPSVALSLIVGILQGIFEWLPISSEGNITLYLTVVENVSPAVAVQLSLFLHAGTALSALAYYRDEVAALLGEIPNWRPDRAFDRDRSELTFLVVATLATGVVGLPAYVVLEEVVSQLAGGAFVALIGALLIVTGLVQRGVEGRGGRRGTPDLIDAVLVGGLQGLAILPGVSRSGTTASALLLRGHDGPSSFRLSFLLSIPAALGAGAITTLSDGIPAISPAMAGVALLTSAVVGYLTIDALMRLVERVSFWLVCVGLGSLAVIGGAGVFLV</sequence>
<feature type="transmembrane region" description="Helical" evidence="12">
    <location>
        <begin position="251"/>
        <end position="271"/>
    </location>
</feature>
<evidence type="ECO:0000256" key="8">
    <source>
        <dbReference type="ARBA" id="ARBA00022989"/>
    </source>
</evidence>